<reference evidence="1 2" key="1">
    <citation type="submission" date="2016-09" db="EMBL/GenBank/DDBJ databases">
        <authorList>
            <person name="Capua I."/>
            <person name="De Benedictis P."/>
            <person name="Joannis T."/>
            <person name="Lombin L.H."/>
            <person name="Cattoli G."/>
        </authorList>
    </citation>
    <scope>NUCLEOTIDE SEQUENCE [LARGE SCALE GENOMIC DNA]</scope>
    <source>
        <strain evidence="1 2">IMI 309357</strain>
    </source>
</reference>
<proteinExistence type="predicted"/>
<dbReference type="Proteomes" id="UP000176998">
    <property type="component" value="Unassembled WGS sequence"/>
</dbReference>
<evidence type="ECO:0000313" key="1">
    <source>
        <dbReference type="EMBL" id="OHE99027.1"/>
    </source>
</evidence>
<dbReference type="GeneID" id="34558869"/>
<protein>
    <submittedName>
        <fullName evidence="1">Uncharacterized protein</fullName>
    </submittedName>
</protein>
<evidence type="ECO:0000313" key="2">
    <source>
        <dbReference type="Proteomes" id="UP000176998"/>
    </source>
</evidence>
<name>A0A1G4BCD8_9PEZI</name>
<sequence length="70" mass="7830">MRPARTPAAECVGFQFCHVQSQCFPTPPGTRPRSQVRARAQCPNRKSRQRQCSSFPQRPVPFGLGSCIQV</sequence>
<comment type="caution">
    <text evidence="1">The sequence shown here is derived from an EMBL/GenBank/DDBJ whole genome shotgun (WGS) entry which is preliminary data.</text>
</comment>
<dbReference type="AlphaFoldDB" id="A0A1G4BCD8"/>
<gene>
    <name evidence="1" type="ORF">CORC01_05717</name>
</gene>
<keyword evidence="2" id="KW-1185">Reference proteome</keyword>
<dbReference type="EMBL" id="MJBS01000040">
    <property type="protein sequence ID" value="OHE99027.1"/>
    <property type="molecule type" value="Genomic_DNA"/>
</dbReference>
<accession>A0A1G4BCD8</accession>
<organism evidence="1 2">
    <name type="scientific">Colletotrichum orchidophilum</name>
    <dbReference type="NCBI Taxonomy" id="1209926"/>
    <lineage>
        <taxon>Eukaryota</taxon>
        <taxon>Fungi</taxon>
        <taxon>Dikarya</taxon>
        <taxon>Ascomycota</taxon>
        <taxon>Pezizomycotina</taxon>
        <taxon>Sordariomycetes</taxon>
        <taxon>Hypocreomycetidae</taxon>
        <taxon>Glomerellales</taxon>
        <taxon>Glomerellaceae</taxon>
        <taxon>Colletotrichum</taxon>
    </lineage>
</organism>
<dbReference type="RefSeq" id="XP_022476176.1">
    <property type="nucleotide sequence ID" value="XM_022617359.1"/>
</dbReference>